<keyword evidence="2" id="KW-0067">ATP-binding</keyword>
<gene>
    <name evidence="3" type="ORF">MKW98_018871</name>
</gene>
<comment type="caution">
    <text evidence="3">The sequence shown here is derived from an EMBL/GenBank/DDBJ whole genome shotgun (WGS) entry which is preliminary data.</text>
</comment>
<dbReference type="Proteomes" id="UP001202328">
    <property type="component" value="Unassembled WGS sequence"/>
</dbReference>
<dbReference type="Gene3D" id="1.20.1270.10">
    <property type="match status" value="1"/>
</dbReference>
<evidence type="ECO:0000313" key="4">
    <source>
        <dbReference type="Proteomes" id="UP001202328"/>
    </source>
</evidence>
<dbReference type="InterPro" id="IPR029048">
    <property type="entry name" value="HSP70_C_sf"/>
</dbReference>
<keyword evidence="1" id="KW-0547">Nucleotide-binding</keyword>
<dbReference type="SUPFAM" id="SSF53067">
    <property type="entry name" value="Actin-like ATPase domain"/>
    <property type="match status" value="1"/>
</dbReference>
<dbReference type="SUPFAM" id="SSF100934">
    <property type="entry name" value="Heat shock protein 70kD (HSP70), C-terminal subdomain"/>
    <property type="match status" value="1"/>
</dbReference>
<evidence type="ECO:0000256" key="1">
    <source>
        <dbReference type="ARBA" id="ARBA00022741"/>
    </source>
</evidence>
<name>A0AAD4TJ29_9MAGN</name>
<reference evidence="3" key="1">
    <citation type="submission" date="2022-04" db="EMBL/GenBank/DDBJ databases">
        <title>A functionally conserved STORR gene fusion in Papaver species that diverged 16.8 million years ago.</title>
        <authorList>
            <person name="Catania T."/>
        </authorList>
    </citation>
    <scope>NUCLEOTIDE SEQUENCE</scope>
    <source>
        <strain evidence="3">S-188037</strain>
    </source>
</reference>
<accession>A0AAD4TJ29</accession>
<dbReference type="GO" id="GO:0005524">
    <property type="term" value="F:ATP binding"/>
    <property type="evidence" value="ECO:0007669"/>
    <property type="project" value="UniProtKB-KW"/>
</dbReference>
<organism evidence="3 4">
    <name type="scientific">Papaver atlanticum</name>
    <dbReference type="NCBI Taxonomy" id="357466"/>
    <lineage>
        <taxon>Eukaryota</taxon>
        <taxon>Viridiplantae</taxon>
        <taxon>Streptophyta</taxon>
        <taxon>Embryophyta</taxon>
        <taxon>Tracheophyta</taxon>
        <taxon>Spermatophyta</taxon>
        <taxon>Magnoliopsida</taxon>
        <taxon>Ranunculales</taxon>
        <taxon>Papaveraceae</taxon>
        <taxon>Papaveroideae</taxon>
        <taxon>Papaver</taxon>
    </lineage>
</organism>
<dbReference type="PANTHER" id="PTHR19375">
    <property type="entry name" value="HEAT SHOCK PROTEIN 70KDA"/>
    <property type="match status" value="1"/>
</dbReference>
<evidence type="ECO:0000313" key="3">
    <source>
        <dbReference type="EMBL" id="KAI3959281.1"/>
    </source>
</evidence>
<dbReference type="AlphaFoldDB" id="A0AAD4TJ29"/>
<dbReference type="EMBL" id="JAJJMB010001069">
    <property type="protein sequence ID" value="KAI3959281.1"/>
    <property type="molecule type" value="Genomic_DNA"/>
</dbReference>
<dbReference type="InterPro" id="IPR043129">
    <property type="entry name" value="ATPase_NBD"/>
</dbReference>
<evidence type="ECO:0000256" key="2">
    <source>
        <dbReference type="ARBA" id="ARBA00022840"/>
    </source>
</evidence>
<dbReference type="InterPro" id="IPR013126">
    <property type="entry name" value="Hsp_70_fam"/>
</dbReference>
<dbReference type="InterPro" id="IPR018181">
    <property type="entry name" value="Heat_shock_70_CS"/>
</dbReference>
<dbReference type="Gene3D" id="3.90.640.10">
    <property type="entry name" value="Actin, Chain A, domain 4"/>
    <property type="match status" value="1"/>
</dbReference>
<dbReference type="PROSITE" id="PS01036">
    <property type="entry name" value="HSP70_3"/>
    <property type="match status" value="1"/>
</dbReference>
<dbReference type="Pfam" id="PF00012">
    <property type="entry name" value="HSP70"/>
    <property type="match status" value="3"/>
</dbReference>
<sequence length="204" mass="22577">MEYLSFKRDEGIDLLKDKQGLQRLTETAEKAKMELSSLTQANISLPFVTAVADGPKLKVPVENSLRDAKLGFKDLDEVILVGGYTHIPSVQELVQSLTGILMKLLLLVLQFIESEAGVLYRDVERMVKEAERFAGEDKENKDAIDTKNQGDSLIYQTETTQGVGKKGKLGKLKEAVNGRSTKAIKDAMTALNQEVMKLGQSLYN</sequence>
<keyword evidence="4" id="KW-1185">Reference proteome</keyword>
<protein>
    <submittedName>
        <fullName evidence="3">Uncharacterized protein</fullName>
    </submittedName>
</protein>
<proteinExistence type="predicted"/>
<dbReference type="Gene3D" id="3.30.420.40">
    <property type="match status" value="1"/>
</dbReference>
<dbReference type="GO" id="GO:0140662">
    <property type="term" value="F:ATP-dependent protein folding chaperone"/>
    <property type="evidence" value="ECO:0007669"/>
    <property type="project" value="InterPro"/>
</dbReference>
<dbReference type="FunFam" id="3.90.640.10:FF:000003">
    <property type="entry name" value="Molecular chaperone DnaK"/>
    <property type="match status" value="1"/>
</dbReference>